<sequence>MLTAHGGLKRCSQGGVLQPEVQEAGTGNLDLFTDIIYIQFGQNVGGELARVHFPLLGQTHEGVALVIAELGIRTGANQDAGDIRTGQNRGDCLLQTRFYGFMGQHRVVTSPIN</sequence>
<dbReference type="Proteomes" id="UP000003688">
    <property type="component" value="Unassembled WGS sequence"/>
</dbReference>
<dbReference type="STRING" id="320771.Cflav_PD4676"/>
<reference evidence="1 2" key="1">
    <citation type="journal article" date="2011" name="J. Bacteriol.">
        <title>Genome sequence of 'Pedosphaera parvula' Ellin514, an aerobic Verrucomicrobial isolate from pasture soil.</title>
        <authorList>
            <person name="Kant R."/>
            <person name="van Passel M.W."/>
            <person name="Sangwan P."/>
            <person name="Palva A."/>
            <person name="Lucas S."/>
            <person name="Copeland A."/>
            <person name="Lapidus A."/>
            <person name="Glavina Del Rio T."/>
            <person name="Dalin E."/>
            <person name="Tice H."/>
            <person name="Bruce D."/>
            <person name="Goodwin L."/>
            <person name="Pitluck S."/>
            <person name="Chertkov O."/>
            <person name="Larimer F.W."/>
            <person name="Land M.L."/>
            <person name="Hauser L."/>
            <person name="Brettin T.S."/>
            <person name="Detter J.C."/>
            <person name="Han S."/>
            <person name="de Vos W.M."/>
            <person name="Janssen P.H."/>
            <person name="Smidt H."/>
        </authorList>
    </citation>
    <scope>NUCLEOTIDE SEQUENCE [LARGE SCALE GENOMIC DNA]</scope>
    <source>
        <strain evidence="1 2">Ellin514</strain>
    </source>
</reference>
<name>B9XEC2_PEDPL</name>
<dbReference type="AlphaFoldDB" id="B9XEC2"/>
<protein>
    <submittedName>
        <fullName evidence="1">Uncharacterized protein</fullName>
    </submittedName>
</protein>
<gene>
    <name evidence="1" type="ORF">Cflav_PD4676</name>
</gene>
<organism evidence="1 2">
    <name type="scientific">Pedosphaera parvula (strain Ellin514)</name>
    <dbReference type="NCBI Taxonomy" id="320771"/>
    <lineage>
        <taxon>Bacteria</taxon>
        <taxon>Pseudomonadati</taxon>
        <taxon>Verrucomicrobiota</taxon>
        <taxon>Pedosphaerae</taxon>
        <taxon>Pedosphaerales</taxon>
        <taxon>Pedosphaeraceae</taxon>
        <taxon>Pedosphaera</taxon>
    </lineage>
</organism>
<evidence type="ECO:0000313" key="2">
    <source>
        <dbReference type="Proteomes" id="UP000003688"/>
    </source>
</evidence>
<dbReference type="EMBL" id="ABOX02000008">
    <property type="protein sequence ID" value="EEF61636.1"/>
    <property type="molecule type" value="Genomic_DNA"/>
</dbReference>
<proteinExistence type="predicted"/>
<keyword evidence="2" id="KW-1185">Reference proteome</keyword>
<accession>B9XEC2</accession>
<comment type="caution">
    <text evidence="1">The sequence shown here is derived from an EMBL/GenBank/DDBJ whole genome shotgun (WGS) entry which is preliminary data.</text>
</comment>
<evidence type="ECO:0000313" key="1">
    <source>
        <dbReference type="EMBL" id="EEF61636.1"/>
    </source>
</evidence>